<dbReference type="InParanoid" id="A0A3Q3GSZ2"/>
<dbReference type="InterPro" id="IPR008605">
    <property type="entry name" value="ECM1"/>
</dbReference>
<dbReference type="GO" id="GO:0030500">
    <property type="term" value="P:regulation of bone mineralization"/>
    <property type="evidence" value="ECO:0007669"/>
    <property type="project" value="TreeGrafter"/>
</dbReference>
<accession>A0A3Q3GSZ2</accession>
<keyword evidence="3" id="KW-0677">Repeat</keyword>
<dbReference type="FunCoup" id="A0A3Q3GSZ2">
    <property type="interactions" value="1"/>
</dbReference>
<dbReference type="GO" id="GO:0007165">
    <property type="term" value="P:signal transduction"/>
    <property type="evidence" value="ECO:0007669"/>
    <property type="project" value="InterPro"/>
</dbReference>
<dbReference type="Ensembl" id="ENSLBET00000035923.1">
    <property type="protein sequence ID" value="ENSLBEP00000034439.1"/>
    <property type="gene ID" value="ENSLBEG00000025904.1"/>
</dbReference>
<reference evidence="4" key="2">
    <citation type="submission" date="2025-09" db="UniProtKB">
        <authorList>
            <consortium name="Ensembl"/>
        </authorList>
    </citation>
    <scope>IDENTIFICATION</scope>
</reference>
<dbReference type="AlphaFoldDB" id="A0A3Q3GSZ2"/>
<protein>
    <submittedName>
        <fullName evidence="4">Extracellular matrix protein 1a</fullName>
    </submittedName>
</protein>
<evidence type="ECO:0000256" key="1">
    <source>
        <dbReference type="ARBA" id="ARBA00004613"/>
    </source>
</evidence>
<proteinExistence type="predicted"/>
<dbReference type="PANTHER" id="PTHR16776:SF3">
    <property type="entry name" value="EXTRACELLULAR MATRIX PROTEIN 1"/>
    <property type="match status" value="1"/>
</dbReference>
<dbReference type="Pfam" id="PF05782">
    <property type="entry name" value="ECM1"/>
    <property type="match status" value="1"/>
</dbReference>
<keyword evidence="5" id="KW-1185">Reference proteome</keyword>
<sequence>PPARPTPQNLAAICHQGQGRPRYPASFFSRSGGSRYRRLGNTINRLESWYRSCCSEQESQILCCTTQAWKETLSQFCVEEYSTKTLAYECCEGRGDARWICFNSELPNPDYNPTL</sequence>
<evidence type="ECO:0000313" key="5">
    <source>
        <dbReference type="Proteomes" id="UP000261660"/>
    </source>
</evidence>
<dbReference type="Gene3D" id="1.10.246.10">
    <property type="match status" value="1"/>
</dbReference>
<evidence type="ECO:0000256" key="2">
    <source>
        <dbReference type="ARBA" id="ARBA00022525"/>
    </source>
</evidence>
<reference evidence="4" key="1">
    <citation type="submission" date="2025-08" db="UniProtKB">
        <authorList>
            <consortium name="Ensembl"/>
        </authorList>
    </citation>
    <scope>IDENTIFICATION</scope>
</reference>
<dbReference type="GO" id="GO:0005615">
    <property type="term" value="C:extracellular space"/>
    <property type="evidence" value="ECO:0007669"/>
    <property type="project" value="InterPro"/>
</dbReference>
<dbReference type="Proteomes" id="UP000261660">
    <property type="component" value="Unplaced"/>
</dbReference>
<evidence type="ECO:0000256" key="3">
    <source>
        <dbReference type="ARBA" id="ARBA00022737"/>
    </source>
</evidence>
<comment type="subcellular location">
    <subcellularLocation>
        <location evidence="1">Secreted</location>
    </subcellularLocation>
</comment>
<dbReference type="GeneTree" id="ENSGT00390000006215"/>
<keyword evidence="2" id="KW-0964">Secreted</keyword>
<evidence type="ECO:0000313" key="4">
    <source>
        <dbReference type="Ensembl" id="ENSLBEP00000034439.1"/>
    </source>
</evidence>
<dbReference type="SUPFAM" id="SSF48552">
    <property type="entry name" value="Serum albumin-like"/>
    <property type="match status" value="1"/>
</dbReference>
<organism evidence="4 5">
    <name type="scientific">Labrus bergylta</name>
    <name type="common">ballan wrasse</name>
    <dbReference type="NCBI Taxonomy" id="56723"/>
    <lineage>
        <taxon>Eukaryota</taxon>
        <taxon>Metazoa</taxon>
        <taxon>Chordata</taxon>
        <taxon>Craniata</taxon>
        <taxon>Vertebrata</taxon>
        <taxon>Euteleostomi</taxon>
        <taxon>Actinopterygii</taxon>
        <taxon>Neopterygii</taxon>
        <taxon>Teleostei</taxon>
        <taxon>Neoteleostei</taxon>
        <taxon>Acanthomorphata</taxon>
        <taxon>Eupercaria</taxon>
        <taxon>Labriformes</taxon>
        <taxon>Labridae</taxon>
        <taxon>Labrus</taxon>
    </lineage>
</organism>
<dbReference type="PANTHER" id="PTHR16776">
    <property type="entry name" value="EXTRACELLULAR MATRIX PROTEIN 1"/>
    <property type="match status" value="1"/>
</dbReference>
<dbReference type="InterPro" id="IPR020858">
    <property type="entry name" value="Serum_albumin-like"/>
</dbReference>
<name>A0A3Q3GSZ2_9LABR</name>
<dbReference type="STRING" id="56723.ENSLBEP00000034439"/>